<dbReference type="GO" id="GO:0016887">
    <property type="term" value="F:ATP hydrolysis activity"/>
    <property type="evidence" value="ECO:0007669"/>
    <property type="project" value="RHEA"/>
</dbReference>
<evidence type="ECO:0000256" key="10">
    <source>
        <dbReference type="ARBA" id="ARBA00048988"/>
    </source>
</evidence>
<evidence type="ECO:0000313" key="14">
    <source>
        <dbReference type="EMBL" id="KNZ41987.1"/>
    </source>
</evidence>
<evidence type="ECO:0000256" key="8">
    <source>
        <dbReference type="ARBA" id="ARBA00034617"/>
    </source>
</evidence>
<evidence type="ECO:0000256" key="3">
    <source>
        <dbReference type="ARBA" id="ARBA00022801"/>
    </source>
</evidence>
<protein>
    <recommendedName>
        <fullName evidence="9">DNA 3'-5' helicase</fullName>
        <ecNumber evidence="9">5.6.2.4</ecNumber>
    </recommendedName>
</protein>
<dbReference type="OrthoDB" id="9810135at2"/>
<dbReference type="PROSITE" id="PS51198">
    <property type="entry name" value="UVRD_HELICASE_ATP_BIND"/>
    <property type="match status" value="1"/>
</dbReference>
<comment type="similarity">
    <text evidence="1">Belongs to the helicase family. UvrD subfamily.</text>
</comment>
<feature type="binding site" evidence="11">
    <location>
        <begin position="34"/>
        <end position="41"/>
    </location>
    <ligand>
        <name>ATP</name>
        <dbReference type="ChEBI" id="CHEBI:30616"/>
    </ligand>
</feature>
<evidence type="ECO:0000256" key="11">
    <source>
        <dbReference type="PROSITE-ProRule" id="PRU00560"/>
    </source>
</evidence>
<evidence type="ECO:0000259" key="12">
    <source>
        <dbReference type="PROSITE" id="PS51198"/>
    </source>
</evidence>
<evidence type="ECO:0000256" key="4">
    <source>
        <dbReference type="ARBA" id="ARBA00022806"/>
    </source>
</evidence>
<evidence type="ECO:0000256" key="7">
    <source>
        <dbReference type="ARBA" id="ARBA00023235"/>
    </source>
</evidence>
<dbReference type="Gene3D" id="1.10.486.10">
    <property type="entry name" value="PCRA, domain 4"/>
    <property type="match status" value="1"/>
</dbReference>
<dbReference type="PATRIC" id="fig|52689.4.peg.1100"/>
<dbReference type="GO" id="GO:0033202">
    <property type="term" value="C:DNA helicase complex"/>
    <property type="evidence" value="ECO:0007669"/>
    <property type="project" value="TreeGrafter"/>
</dbReference>
<dbReference type="PROSITE" id="PS51217">
    <property type="entry name" value="UVRD_HELICASE_CTER"/>
    <property type="match status" value="1"/>
</dbReference>
<dbReference type="GO" id="GO:0003677">
    <property type="term" value="F:DNA binding"/>
    <property type="evidence" value="ECO:0007669"/>
    <property type="project" value="UniProtKB-KW"/>
</dbReference>
<feature type="domain" description="UvrD-like helicase ATP-binding" evidence="12">
    <location>
        <begin position="13"/>
        <end position="289"/>
    </location>
</feature>
<dbReference type="Gene3D" id="1.10.10.160">
    <property type="match status" value="1"/>
</dbReference>
<dbReference type="EC" id="5.6.2.4" evidence="9"/>
<dbReference type="InterPro" id="IPR014017">
    <property type="entry name" value="DNA_helicase_UvrD-like_C"/>
</dbReference>
<evidence type="ECO:0000256" key="1">
    <source>
        <dbReference type="ARBA" id="ARBA00009922"/>
    </source>
</evidence>
<keyword evidence="2 11" id="KW-0547">Nucleotide-binding</keyword>
<evidence type="ECO:0000256" key="2">
    <source>
        <dbReference type="ARBA" id="ARBA00022741"/>
    </source>
</evidence>
<dbReference type="Pfam" id="PF00580">
    <property type="entry name" value="UvrD-helicase"/>
    <property type="match status" value="1"/>
</dbReference>
<dbReference type="SUPFAM" id="SSF52540">
    <property type="entry name" value="P-loop containing nucleoside triphosphate hydrolases"/>
    <property type="match status" value="1"/>
</dbReference>
<keyword evidence="6" id="KW-0238">DNA-binding</keyword>
<dbReference type="CDD" id="cd17932">
    <property type="entry name" value="DEXQc_UvrD"/>
    <property type="match status" value="1"/>
</dbReference>
<dbReference type="GO" id="GO:0043138">
    <property type="term" value="F:3'-5' DNA helicase activity"/>
    <property type="evidence" value="ECO:0007669"/>
    <property type="project" value="UniProtKB-EC"/>
</dbReference>
<dbReference type="Gene3D" id="3.40.50.300">
    <property type="entry name" value="P-loop containing nucleotide triphosphate hydrolases"/>
    <property type="match status" value="2"/>
</dbReference>
<dbReference type="InterPro" id="IPR013986">
    <property type="entry name" value="DExx_box_DNA_helicase_dom_sf"/>
</dbReference>
<dbReference type="PANTHER" id="PTHR11070:SF2">
    <property type="entry name" value="ATP-DEPENDENT DNA HELICASE SRS2"/>
    <property type="match status" value="1"/>
</dbReference>
<keyword evidence="4 11" id="KW-0347">Helicase</keyword>
<dbReference type="EMBL" id="LGYO01000022">
    <property type="protein sequence ID" value="KNZ41987.1"/>
    <property type="molecule type" value="Genomic_DNA"/>
</dbReference>
<evidence type="ECO:0000313" key="15">
    <source>
        <dbReference type="Proteomes" id="UP000036873"/>
    </source>
</evidence>
<dbReference type="Pfam" id="PF13361">
    <property type="entry name" value="UvrD_C"/>
    <property type="match status" value="1"/>
</dbReference>
<keyword evidence="3 11" id="KW-0378">Hydrolase</keyword>
<dbReference type="STRING" id="52689.AKG39_09460"/>
<dbReference type="PANTHER" id="PTHR11070">
    <property type="entry name" value="UVRD / RECB / PCRA DNA HELICASE FAMILY MEMBER"/>
    <property type="match status" value="1"/>
</dbReference>
<feature type="domain" description="UvrD-like helicase C-terminal" evidence="13">
    <location>
        <begin position="290"/>
        <end position="551"/>
    </location>
</feature>
<evidence type="ECO:0000256" key="5">
    <source>
        <dbReference type="ARBA" id="ARBA00022840"/>
    </source>
</evidence>
<comment type="catalytic activity">
    <reaction evidence="10">
        <text>ATP + H2O = ADP + phosphate + H(+)</text>
        <dbReference type="Rhea" id="RHEA:13065"/>
        <dbReference type="ChEBI" id="CHEBI:15377"/>
        <dbReference type="ChEBI" id="CHEBI:15378"/>
        <dbReference type="ChEBI" id="CHEBI:30616"/>
        <dbReference type="ChEBI" id="CHEBI:43474"/>
        <dbReference type="ChEBI" id="CHEBI:456216"/>
        <dbReference type="EC" id="5.6.2.4"/>
    </reaction>
</comment>
<organism evidence="14 15">
    <name type="scientific">Acetobacterium bakii</name>
    <dbReference type="NCBI Taxonomy" id="52689"/>
    <lineage>
        <taxon>Bacteria</taxon>
        <taxon>Bacillati</taxon>
        <taxon>Bacillota</taxon>
        <taxon>Clostridia</taxon>
        <taxon>Eubacteriales</taxon>
        <taxon>Eubacteriaceae</taxon>
        <taxon>Acetobacterium</taxon>
    </lineage>
</organism>
<name>A0A0L6U0X2_9FIRM</name>
<gene>
    <name evidence="14" type="ORF">AKG39_09460</name>
</gene>
<dbReference type="InterPro" id="IPR014016">
    <property type="entry name" value="UvrD-like_ATP-bd"/>
</dbReference>
<evidence type="ECO:0000259" key="13">
    <source>
        <dbReference type="PROSITE" id="PS51217"/>
    </source>
</evidence>
<dbReference type="InterPro" id="IPR000212">
    <property type="entry name" value="DNA_helicase_UvrD/REP"/>
</dbReference>
<dbReference type="AlphaFoldDB" id="A0A0L6U0X2"/>
<keyword evidence="15" id="KW-1185">Reference proteome</keyword>
<proteinExistence type="inferred from homology"/>
<accession>A0A0L6U0X2</accession>
<comment type="catalytic activity">
    <reaction evidence="8">
        <text>Couples ATP hydrolysis with the unwinding of duplex DNA by translocating in the 3'-5' direction.</text>
        <dbReference type="EC" id="5.6.2.4"/>
    </reaction>
</comment>
<evidence type="ECO:0000256" key="9">
    <source>
        <dbReference type="ARBA" id="ARBA00034808"/>
    </source>
</evidence>
<sequence length="719" mass="82413">MKNYEDFKQHYKLNLNEQQAMAVARTKGQTLLLAVPGSGKTTVIICRIAYLLMVEKIDPGEILTLTFSRMGARDLKQRYQKLFGAAQAEALQFSTIHSFSLSVIRYYERCFHRRVYGVLGNVTPVVRDLYRKIFDSFPGEIELREIIQQIGYCKNMLLTVKEIEKLPAMEIDFMKLYKAYEAYKLEQSLMDFDDILKYAWGLLRKYPELLLFFREKYPYIHLDEAQDTSRIQFELLELLTGKTGNLFMVGDEDQSIYGFRGAFPQSLLSFKETWAQGEVLLMETNYRSTRYIVDKTNAFIKLNSERYTKEMKTPNANGLPIVREWVKSNEAQYHLIIEAIKREGKEIAVLYRNNESAIPLVDLLEREEIAYQIKEHSPLFFTHFTIKDIQSFYQFACDPMNYELFTQICFKMDAAISRESVNQLGKNLGLNQNIFDVLIKTSGERPWQVKRFKELKEAFRRLEKATPQKGIQMILDDLGYTSYLNFRISSGQSEENIEQKLAVLKTLGSRVDNFPDFFDNLNNLEQRLRETQIQGSKKPRVTLSTLHSSKGLEFEKVFMIDAIEGQLPSVVSTSPGNEKLYAEEVRLFYVGATRAKKELIFICAQSSAKTGKPSQFISYLIDGLPRKKNGKAGPGSGPINKKAQSFGNPMTKWRDFTGSGPDNQEIDLSGYNKGTVIHHQRFGAGEILELDGAIASIQFEKTGVKKMNLAVCIGNGVIK</sequence>
<keyword evidence="5 11" id="KW-0067">ATP-binding</keyword>
<dbReference type="InterPro" id="IPR027417">
    <property type="entry name" value="P-loop_NTPase"/>
</dbReference>
<evidence type="ECO:0000256" key="6">
    <source>
        <dbReference type="ARBA" id="ARBA00023125"/>
    </source>
</evidence>
<dbReference type="GO" id="GO:0005829">
    <property type="term" value="C:cytosol"/>
    <property type="evidence" value="ECO:0007669"/>
    <property type="project" value="TreeGrafter"/>
</dbReference>
<dbReference type="GO" id="GO:0005524">
    <property type="term" value="F:ATP binding"/>
    <property type="evidence" value="ECO:0007669"/>
    <property type="project" value="UniProtKB-UniRule"/>
</dbReference>
<dbReference type="GO" id="GO:0000725">
    <property type="term" value="P:recombinational repair"/>
    <property type="evidence" value="ECO:0007669"/>
    <property type="project" value="TreeGrafter"/>
</dbReference>
<comment type="caution">
    <text evidence="14">The sequence shown here is derived from an EMBL/GenBank/DDBJ whole genome shotgun (WGS) entry which is preliminary data.</text>
</comment>
<keyword evidence="7" id="KW-0413">Isomerase</keyword>
<dbReference type="Proteomes" id="UP000036873">
    <property type="component" value="Unassembled WGS sequence"/>
</dbReference>
<reference evidence="15" key="1">
    <citation type="submission" date="2015-07" db="EMBL/GenBank/DDBJ databases">
        <title>Draft genome sequence of Acetobacterium bakii DSM 8293, a potential psychrophilic chemical producer through syngas fermentation.</title>
        <authorList>
            <person name="Song Y."/>
            <person name="Hwang S."/>
            <person name="Cho B.-K."/>
        </authorList>
    </citation>
    <scope>NUCLEOTIDE SEQUENCE [LARGE SCALE GENOMIC DNA]</scope>
    <source>
        <strain evidence="15">DSM 8239</strain>
    </source>
</reference>